<keyword evidence="2" id="KW-1185">Reference proteome</keyword>
<name>A0AAD7MIR9_9AGAR</name>
<evidence type="ECO:0008006" key="3">
    <source>
        <dbReference type="Google" id="ProtNLM"/>
    </source>
</evidence>
<feature type="non-terminal residue" evidence="1">
    <location>
        <position position="112"/>
    </location>
</feature>
<organism evidence="1 2">
    <name type="scientific">Mycena metata</name>
    <dbReference type="NCBI Taxonomy" id="1033252"/>
    <lineage>
        <taxon>Eukaryota</taxon>
        <taxon>Fungi</taxon>
        <taxon>Dikarya</taxon>
        <taxon>Basidiomycota</taxon>
        <taxon>Agaricomycotina</taxon>
        <taxon>Agaricomycetes</taxon>
        <taxon>Agaricomycetidae</taxon>
        <taxon>Agaricales</taxon>
        <taxon>Marasmiineae</taxon>
        <taxon>Mycenaceae</taxon>
        <taxon>Mycena</taxon>
    </lineage>
</organism>
<protein>
    <recommendedName>
        <fullName evidence="3">F-box domain-containing protein</fullName>
    </recommendedName>
</protein>
<dbReference type="AlphaFoldDB" id="A0AAD7MIR9"/>
<dbReference type="Proteomes" id="UP001215598">
    <property type="component" value="Unassembled WGS sequence"/>
</dbReference>
<dbReference type="Gene3D" id="1.20.1280.50">
    <property type="match status" value="1"/>
</dbReference>
<evidence type="ECO:0000313" key="1">
    <source>
        <dbReference type="EMBL" id="KAJ7718239.1"/>
    </source>
</evidence>
<gene>
    <name evidence="1" type="ORF">B0H16DRAFT_1247879</name>
</gene>
<comment type="caution">
    <text evidence="1">The sequence shown here is derived from an EMBL/GenBank/DDBJ whole genome shotgun (WGS) entry which is preliminary data.</text>
</comment>
<accession>A0AAD7MIR9</accession>
<sequence length="112" mass="12898">TNNPPSDSETLEIRRRVHLGRAHVSELENEIGRLHKSLASLQQECRDVKHHISRYTAVVSPLRRFPPEILTEIFHWTLSIKGDAGTLPSWNLSHVCGRWRVICLSSPRLWSI</sequence>
<evidence type="ECO:0000313" key="2">
    <source>
        <dbReference type="Proteomes" id="UP001215598"/>
    </source>
</evidence>
<feature type="non-terminal residue" evidence="1">
    <location>
        <position position="1"/>
    </location>
</feature>
<proteinExistence type="predicted"/>
<reference evidence="1" key="1">
    <citation type="submission" date="2023-03" db="EMBL/GenBank/DDBJ databases">
        <title>Massive genome expansion in bonnet fungi (Mycena s.s.) driven by repeated elements and novel gene families across ecological guilds.</title>
        <authorList>
            <consortium name="Lawrence Berkeley National Laboratory"/>
            <person name="Harder C.B."/>
            <person name="Miyauchi S."/>
            <person name="Viragh M."/>
            <person name="Kuo A."/>
            <person name="Thoen E."/>
            <person name="Andreopoulos B."/>
            <person name="Lu D."/>
            <person name="Skrede I."/>
            <person name="Drula E."/>
            <person name="Henrissat B."/>
            <person name="Morin E."/>
            <person name="Kohler A."/>
            <person name="Barry K."/>
            <person name="LaButti K."/>
            <person name="Morin E."/>
            <person name="Salamov A."/>
            <person name="Lipzen A."/>
            <person name="Mereny Z."/>
            <person name="Hegedus B."/>
            <person name="Baldrian P."/>
            <person name="Stursova M."/>
            <person name="Weitz H."/>
            <person name="Taylor A."/>
            <person name="Grigoriev I.V."/>
            <person name="Nagy L.G."/>
            <person name="Martin F."/>
            <person name="Kauserud H."/>
        </authorList>
    </citation>
    <scope>NUCLEOTIDE SEQUENCE</scope>
    <source>
        <strain evidence="1">CBHHK182m</strain>
    </source>
</reference>
<dbReference type="EMBL" id="JARKIB010000267">
    <property type="protein sequence ID" value="KAJ7718239.1"/>
    <property type="molecule type" value="Genomic_DNA"/>
</dbReference>